<organism evidence="10 11">
    <name type="scientific">Craurococcus roseus</name>
    <dbReference type="NCBI Taxonomy" id="77585"/>
    <lineage>
        <taxon>Bacteria</taxon>
        <taxon>Pseudomonadati</taxon>
        <taxon>Pseudomonadota</taxon>
        <taxon>Alphaproteobacteria</taxon>
        <taxon>Acetobacterales</taxon>
        <taxon>Acetobacteraceae</taxon>
        <taxon>Craurococcus</taxon>
    </lineage>
</organism>
<name>A0ABN1EP27_9PROT</name>
<dbReference type="RefSeq" id="WP_343893751.1">
    <property type="nucleotide sequence ID" value="NZ_BAAAFZ010000008.1"/>
</dbReference>
<comment type="catalytic activity">
    <reaction evidence="1">
        <text>ATP + protein L-histidine = ADP + protein N-phospho-L-histidine.</text>
        <dbReference type="EC" id="2.7.13.3"/>
    </reaction>
</comment>
<keyword evidence="4" id="KW-0808">Transferase</keyword>
<dbReference type="PANTHER" id="PTHR41523:SF7">
    <property type="entry name" value="HISTIDINE KINASE"/>
    <property type="match status" value="1"/>
</dbReference>
<dbReference type="EMBL" id="BAAAFZ010000008">
    <property type="protein sequence ID" value="GAA0570874.1"/>
    <property type="molecule type" value="Genomic_DNA"/>
</dbReference>
<evidence type="ECO:0000256" key="5">
    <source>
        <dbReference type="ARBA" id="ARBA00022741"/>
    </source>
</evidence>
<dbReference type="PANTHER" id="PTHR41523">
    <property type="entry name" value="TWO-COMPONENT SYSTEM SENSOR PROTEIN"/>
    <property type="match status" value="1"/>
</dbReference>
<evidence type="ECO:0000313" key="11">
    <source>
        <dbReference type="Proteomes" id="UP001501588"/>
    </source>
</evidence>
<keyword evidence="11" id="KW-1185">Reference proteome</keyword>
<dbReference type="Gene3D" id="3.30.450.20">
    <property type="entry name" value="PAS domain"/>
    <property type="match status" value="1"/>
</dbReference>
<dbReference type="Pfam" id="PF07536">
    <property type="entry name" value="HWE_HK"/>
    <property type="match status" value="1"/>
</dbReference>
<keyword evidence="6" id="KW-0418">Kinase</keyword>
<dbReference type="Gene3D" id="3.30.565.10">
    <property type="entry name" value="Histidine kinase-like ATPase, C-terminal domain"/>
    <property type="match status" value="1"/>
</dbReference>
<reference evidence="10 11" key="1">
    <citation type="journal article" date="2019" name="Int. J. Syst. Evol. Microbiol.">
        <title>The Global Catalogue of Microorganisms (GCM) 10K type strain sequencing project: providing services to taxonomists for standard genome sequencing and annotation.</title>
        <authorList>
            <consortium name="The Broad Institute Genomics Platform"/>
            <consortium name="The Broad Institute Genome Sequencing Center for Infectious Disease"/>
            <person name="Wu L."/>
            <person name="Ma J."/>
        </authorList>
    </citation>
    <scope>NUCLEOTIDE SEQUENCE [LARGE SCALE GENOMIC DNA]</scope>
    <source>
        <strain evidence="10 11">JCM 9933</strain>
    </source>
</reference>
<dbReference type="InterPro" id="IPR035965">
    <property type="entry name" value="PAS-like_dom_sf"/>
</dbReference>
<evidence type="ECO:0000313" key="10">
    <source>
        <dbReference type="EMBL" id="GAA0570874.1"/>
    </source>
</evidence>
<keyword evidence="7" id="KW-0067">ATP-binding</keyword>
<dbReference type="InterPro" id="IPR013655">
    <property type="entry name" value="PAS_fold_3"/>
</dbReference>
<evidence type="ECO:0000256" key="8">
    <source>
        <dbReference type="SAM" id="MobiDB-lite"/>
    </source>
</evidence>
<comment type="caution">
    <text evidence="10">The sequence shown here is derived from an EMBL/GenBank/DDBJ whole genome shotgun (WGS) entry which is preliminary data.</text>
</comment>
<accession>A0ABN1EP27</accession>
<evidence type="ECO:0000256" key="6">
    <source>
        <dbReference type="ARBA" id="ARBA00022777"/>
    </source>
</evidence>
<dbReference type="EC" id="2.7.13.3" evidence="2"/>
<dbReference type="Pfam" id="PF08447">
    <property type="entry name" value="PAS_3"/>
    <property type="match status" value="1"/>
</dbReference>
<sequence>MSTKSSLLMRASFAAVLAVAPAAGAIVYLQSDLRRQGADAAREEALRQTRDASVRLGRFVEGVRDALTVMAETPAVRNGEPASCTAMLTQLKARFGDQILMSANAVDGWAVCSTAGVAPRSVRNGERSSHQLPLQAGGFAVGVWEPGSGPRSSGLHLGVPIPAEGGIGFAGTMTAAVEVARLAEVLRPVPLPPGAELILVDRNDRVVLRVADDKGSDLKPGDAVPPALMNLLPALPATGVDADAEAGRLVSATDAGGAPRLVALAPYVPGTEGALRLAVSYKPSALPGAGGGASAATVGPLPTGAALGFGGLALAVLMAFAGARIMLARPLATALASAAASSGPADAGRSFSAPPPSASGRDSEALLALALEAGNLGAWELDPATGNLNHSESFDAIFGYGRPVERWTWRSFLRFVLPEDRAAAKDAFRRLRAAPGSVAHEARIYREGDGSLRTLHLRAVHQPGPDGKPRIFGVLADATDALAAAAADPYAMPAAAPAAAPPAPHQPGGEGQLRLSPAELDHRVRGLFATVQGIATETLRAPPGTGGLIPAAAKAAFETRLAALGRSHEVLMREDGAKADLSELVNLVLAPHATGPSGARHTASGPALWVPAAMAVPLSVALHELATNAARHGALSQPKGSVAVMWRLEEVGPGHAPMLRLRWEERGGPQLDGPPRRRGFGLKLLETGLAPEIGGLVSLEFKPGGLVCEIEAPLKATAPAAPAAVAAGAPAR</sequence>
<dbReference type="SMART" id="SM00911">
    <property type="entry name" value="HWE_HK"/>
    <property type="match status" value="1"/>
</dbReference>
<dbReference type="InterPro" id="IPR011102">
    <property type="entry name" value="Sig_transdc_His_kinase_HWE"/>
</dbReference>
<keyword evidence="5" id="KW-0547">Nucleotide-binding</keyword>
<protein>
    <recommendedName>
        <fullName evidence="2">histidine kinase</fullName>
        <ecNumber evidence="2">2.7.13.3</ecNumber>
    </recommendedName>
</protein>
<evidence type="ECO:0000256" key="4">
    <source>
        <dbReference type="ARBA" id="ARBA00022679"/>
    </source>
</evidence>
<evidence type="ECO:0000256" key="3">
    <source>
        <dbReference type="ARBA" id="ARBA00022553"/>
    </source>
</evidence>
<evidence type="ECO:0000256" key="2">
    <source>
        <dbReference type="ARBA" id="ARBA00012438"/>
    </source>
</evidence>
<evidence type="ECO:0000256" key="1">
    <source>
        <dbReference type="ARBA" id="ARBA00000085"/>
    </source>
</evidence>
<dbReference type="InterPro" id="IPR036890">
    <property type="entry name" value="HATPase_C_sf"/>
</dbReference>
<keyword evidence="3" id="KW-0597">Phosphoprotein</keyword>
<evidence type="ECO:0000259" key="9">
    <source>
        <dbReference type="SMART" id="SM00911"/>
    </source>
</evidence>
<proteinExistence type="predicted"/>
<dbReference type="SUPFAM" id="SSF55785">
    <property type="entry name" value="PYP-like sensor domain (PAS domain)"/>
    <property type="match status" value="1"/>
</dbReference>
<gene>
    <name evidence="10" type="ORF">GCM10009416_06820</name>
</gene>
<feature type="region of interest" description="Disordered" evidence="8">
    <location>
        <begin position="495"/>
        <end position="514"/>
    </location>
</feature>
<dbReference type="Proteomes" id="UP001501588">
    <property type="component" value="Unassembled WGS sequence"/>
</dbReference>
<feature type="domain" description="Signal transduction histidine kinase HWE region" evidence="9">
    <location>
        <begin position="519"/>
        <end position="607"/>
    </location>
</feature>
<evidence type="ECO:0000256" key="7">
    <source>
        <dbReference type="ARBA" id="ARBA00022840"/>
    </source>
</evidence>